<dbReference type="GO" id="GO:0008320">
    <property type="term" value="F:protein transmembrane transporter activity"/>
    <property type="evidence" value="ECO:0007669"/>
    <property type="project" value="UniProtKB-UniRule"/>
</dbReference>
<dbReference type="InterPro" id="IPR008158">
    <property type="entry name" value="Translocase_Sec61-g"/>
</dbReference>
<evidence type="ECO:0000256" key="6">
    <source>
        <dbReference type="ARBA" id="ARBA00023136"/>
    </source>
</evidence>
<feature type="transmembrane region" description="Helical" evidence="8">
    <location>
        <begin position="31"/>
        <end position="56"/>
    </location>
</feature>
<dbReference type="EMBL" id="LYOR01000001">
    <property type="protein sequence ID" value="OFV66742.1"/>
    <property type="molecule type" value="Genomic_DNA"/>
</dbReference>
<dbReference type="GO" id="GO:0065002">
    <property type="term" value="P:intracellular protein transmembrane transport"/>
    <property type="evidence" value="ECO:0007669"/>
    <property type="project" value="UniProtKB-UniRule"/>
</dbReference>
<evidence type="ECO:0000313" key="10">
    <source>
        <dbReference type="EMBL" id="HEC57436.1"/>
    </source>
</evidence>
<comment type="similarity">
    <text evidence="8">Belongs to the SecE/SEC61-gamma family.</text>
</comment>
<keyword evidence="3 8" id="KW-0653">Protein transport</keyword>
<dbReference type="GO" id="GO:0005886">
    <property type="term" value="C:plasma membrane"/>
    <property type="evidence" value="ECO:0007669"/>
    <property type="project" value="UniProtKB-SubCell"/>
</dbReference>
<keyword evidence="5 8" id="KW-0811">Translocation</keyword>
<keyword evidence="2 8" id="KW-0812">Transmembrane</keyword>
<evidence type="ECO:0000256" key="1">
    <source>
        <dbReference type="ARBA" id="ARBA00022448"/>
    </source>
</evidence>
<dbReference type="AlphaFoldDB" id="A0A1F2P6W6"/>
<comment type="subunit">
    <text evidence="8">Component of the Sec protein translocase complex. Heterotrimer consisting of SecY (alpha), SecG (beta) and SecE (gamma) subunits. The heterotrimers can form oligomers, although 1 heterotrimer is thought to be able to translocate proteins. Interacts with the ribosome. May interact with SecDF, and other proteins may be involved.</text>
</comment>
<proteinExistence type="inferred from homology"/>
<dbReference type="Gene3D" id="1.20.5.820">
    <property type="entry name" value="Preprotein translocase SecE subunit"/>
    <property type="match status" value="1"/>
</dbReference>
<keyword evidence="8" id="KW-1003">Cell membrane</keyword>
<reference evidence="9" key="2">
    <citation type="journal article" date="2020" name="mSystems">
        <title>Genome- and Community-Level Interaction Insights into Carbon Utilization and Element Cycling Functions of Hydrothermarchaeota in Hydrothermal Sediment.</title>
        <authorList>
            <person name="Zhou Z."/>
            <person name="Liu Y."/>
            <person name="Xu W."/>
            <person name="Pan J."/>
            <person name="Luo Z.H."/>
            <person name="Li M."/>
        </authorList>
    </citation>
    <scope>NUCLEOTIDE SEQUENCE [LARGE SCALE GENOMIC DNA]</scope>
    <source>
        <strain evidence="9">HyVt-185</strain>
        <strain evidence="10">HyVt-386</strain>
    </source>
</reference>
<evidence type="ECO:0000256" key="8">
    <source>
        <dbReference type="HAMAP-Rule" id="MF_00422"/>
    </source>
</evidence>
<evidence type="ECO:0000256" key="2">
    <source>
        <dbReference type="ARBA" id="ARBA00022692"/>
    </source>
</evidence>
<dbReference type="HAMAP" id="MF_00422">
    <property type="entry name" value="SecE"/>
    <property type="match status" value="1"/>
</dbReference>
<comment type="subcellular location">
    <subcellularLocation>
        <location evidence="8">Cell membrane</location>
        <topology evidence="8">Single-pass membrane protein</topology>
    </subcellularLocation>
    <subcellularLocation>
        <location evidence="7">Endomembrane system</location>
        <topology evidence="7">Single-pass membrane protein</topology>
    </subcellularLocation>
</comment>
<name>A0A1F2P6W6_9EURY</name>
<organism evidence="11 12">
    <name type="scientific">Candidatus Syntropharchaeum butanivorans</name>
    <dbReference type="NCBI Taxonomy" id="1839936"/>
    <lineage>
        <taxon>Archaea</taxon>
        <taxon>Methanobacteriati</taxon>
        <taxon>Methanobacteriota</taxon>
        <taxon>Stenosarchaea group</taxon>
        <taxon>Methanomicrobia</taxon>
        <taxon>Methanosarcinales</taxon>
        <taxon>ANME-2 cluster</taxon>
        <taxon>Candidatus Syntropharchaeum</taxon>
    </lineage>
</organism>
<dbReference type="SUPFAM" id="SSF103456">
    <property type="entry name" value="Preprotein translocase SecE subunit"/>
    <property type="match status" value="1"/>
</dbReference>
<accession>A0A1F2P6W6</accession>
<keyword evidence="6 8" id="KW-0472">Membrane</keyword>
<dbReference type="Proteomes" id="UP000185779">
    <property type="component" value="Unassembled WGS sequence"/>
</dbReference>
<evidence type="ECO:0000256" key="7">
    <source>
        <dbReference type="ARBA" id="ARBA00037847"/>
    </source>
</evidence>
<dbReference type="STRING" id="1839936.SBU_000035"/>
<evidence type="ECO:0000256" key="4">
    <source>
        <dbReference type="ARBA" id="ARBA00022989"/>
    </source>
</evidence>
<evidence type="ECO:0000256" key="3">
    <source>
        <dbReference type="ARBA" id="ARBA00022927"/>
    </source>
</evidence>
<comment type="function">
    <text evidence="8">Essential subunit of the Sec protein translocation channel SecYEG. Clamps together the 2 halves of SecY. May contact the channel plug during translocation.</text>
</comment>
<dbReference type="GO" id="GO:0012505">
    <property type="term" value="C:endomembrane system"/>
    <property type="evidence" value="ECO:0007669"/>
    <property type="project" value="UniProtKB-SubCell"/>
</dbReference>
<evidence type="ECO:0000313" key="9">
    <source>
        <dbReference type="EMBL" id="HDM36141.1"/>
    </source>
</evidence>
<evidence type="ECO:0000313" key="12">
    <source>
        <dbReference type="Proteomes" id="UP000185779"/>
    </source>
</evidence>
<dbReference type="GO" id="GO:0006605">
    <property type="term" value="P:protein targeting"/>
    <property type="evidence" value="ECO:0007669"/>
    <property type="project" value="UniProtKB-UniRule"/>
</dbReference>
<keyword evidence="4 8" id="KW-1133">Transmembrane helix</keyword>
<keyword evidence="12" id="KW-1185">Reference proteome</keyword>
<dbReference type="GO" id="GO:0009306">
    <property type="term" value="P:protein secretion"/>
    <property type="evidence" value="ECO:0007669"/>
    <property type="project" value="UniProtKB-UniRule"/>
</dbReference>
<sequence length="65" mass="7328">MASKIQSNISETINEYIRVLRLARKPTKEEFIMISKISGAGIILIGIVGFMIYVLLTLLLGNLYR</sequence>
<dbReference type="InterPro" id="IPR023391">
    <property type="entry name" value="Prot_translocase_SecE_dom_sf"/>
</dbReference>
<dbReference type="Pfam" id="PF00584">
    <property type="entry name" value="SecE"/>
    <property type="match status" value="1"/>
</dbReference>
<evidence type="ECO:0000256" key="5">
    <source>
        <dbReference type="ARBA" id="ARBA00023010"/>
    </source>
</evidence>
<dbReference type="InterPro" id="IPR001901">
    <property type="entry name" value="Translocase_SecE/Sec61-g"/>
</dbReference>
<dbReference type="NCBIfam" id="TIGR00327">
    <property type="entry name" value="secE_euk_arch"/>
    <property type="match status" value="1"/>
</dbReference>
<reference evidence="11 12" key="1">
    <citation type="submission" date="2016-05" db="EMBL/GenBank/DDBJ databases">
        <title>Microbial consortia oxidize butane by reversing methanogenesis.</title>
        <authorList>
            <person name="Laso-Perez R."/>
            <person name="Richter M."/>
            <person name="Wegener G."/>
            <person name="Musat F."/>
        </authorList>
    </citation>
    <scope>NUCLEOTIDE SEQUENCE [LARGE SCALE GENOMIC DNA]</scope>
    <source>
        <strain evidence="11">BOX1</strain>
    </source>
</reference>
<dbReference type="EMBL" id="DQZR01000112">
    <property type="protein sequence ID" value="HDM36141.1"/>
    <property type="molecule type" value="Genomic_DNA"/>
</dbReference>
<gene>
    <name evidence="8" type="primary">secE</name>
    <name evidence="9" type="ORF">ENG09_02645</name>
    <name evidence="10" type="ORF">ENI32_06105</name>
    <name evidence="11" type="ORF">SBU_000035</name>
</gene>
<evidence type="ECO:0000313" key="11">
    <source>
        <dbReference type="EMBL" id="OFV66742.1"/>
    </source>
</evidence>
<keyword evidence="1 8" id="KW-0813">Transport</keyword>
<dbReference type="Proteomes" id="UP000885936">
    <property type="component" value="Unassembled WGS sequence"/>
</dbReference>
<comment type="caution">
    <text evidence="11">The sequence shown here is derived from an EMBL/GenBank/DDBJ whole genome shotgun (WGS) entry which is preliminary data.</text>
</comment>
<dbReference type="Proteomes" id="UP000885863">
    <property type="component" value="Unassembled WGS sequence"/>
</dbReference>
<protein>
    <recommendedName>
        <fullName evidence="8">Protein translocase subunit SecE</fullName>
    </recommendedName>
    <alternativeName>
        <fullName evidence="8">Protein transport protein Sec61 gamma subunit homolog</fullName>
    </alternativeName>
</protein>
<dbReference type="EMBL" id="DRIE01000104">
    <property type="protein sequence ID" value="HEC57436.1"/>
    <property type="molecule type" value="Genomic_DNA"/>
</dbReference>